<dbReference type="GO" id="GO:0006355">
    <property type="term" value="P:regulation of DNA-templated transcription"/>
    <property type="evidence" value="ECO:0007669"/>
    <property type="project" value="TreeGrafter"/>
</dbReference>
<dbReference type="PANTHER" id="PTHR12446:SF34">
    <property type="entry name" value="PROTEIN LIN-54 HOMOLOG"/>
    <property type="match status" value="1"/>
</dbReference>
<organism evidence="6 7">
    <name type="scientific">Actinidia chinensis var. chinensis</name>
    <name type="common">Chinese soft-hair kiwi</name>
    <dbReference type="NCBI Taxonomy" id="1590841"/>
    <lineage>
        <taxon>Eukaryota</taxon>
        <taxon>Viridiplantae</taxon>
        <taxon>Streptophyta</taxon>
        <taxon>Embryophyta</taxon>
        <taxon>Tracheophyta</taxon>
        <taxon>Spermatophyta</taxon>
        <taxon>Magnoliopsida</taxon>
        <taxon>eudicotyledons</taxon>
        <taxon>Gunneridae</taxon>
        <taxon>Pentapetalae</taxon>
        <taxon>asterids</taxon>
        <taxon>Ericales</taxon>
        <taxon>Actinidiaceae</taxon>
        <taxon>Actinidia</taxon>
    </lineage>
</organism>
<dbReference type="GO" id="GO:0005634">
    <property type="term" value="C:nucleus"/>
    <property type="evidence" value="ECO:0007669"/>
    <property type="project" value="UniProtKB-SubCell"/>
</dbReference>
<dbReference type="SMART" id="SM01114">
    <property type="entry name" value="CXC"/>
    <property type="match status" value="2"/>
</dbReference>
<dbReference type="EMBL" id="NKQK01000025">
    <property type="protein sequence ID" value="PSR91255.1"/>
    <property type="molecule type" value="Genomic_DNA"/>
</dbReference>
<comment type="caution">
    <text evidence="6">The sequence shown here is derived from an EMBL/GenBank/DDBJ whole genome shotgun (WGS) entry which is preliminary data.</text>
</comment>
<gene>
    <name evidence="6" type="ORF">CEY00_Acc28598</name>
</gene>
<dbReference type="AlphaFoldDB" id="A0A2R6PHA4"/>
<dbReference type="InterPro" id="IPR033467">
    <property type="entry name" value="Tesmin/TSO1-like_CXC"/>
</dbReference>
<dbReference type="PROSITE" id="PS51634">
    <property type="entry name" value="CRC"/>
    <property type="match status" value="1"/>
</dbReference>
<dbReference type="Pfam" id="PF03638">
    <property type="entry name" value="TCR"/>
    <property type="match status" value="1"/>
</dbReference>
<evidence type="ECO:0000256" key="2">
    <source>
        <dbReference type="ARBA" id="ARBA00007267"/>
    </source>
</evidence>
<dbReference type="Gramene" id="PSR91255">
    <property type="protein sequence ID" value="PSR91255"/>
    <property type="gene ID" value="CEY00_Acc28598"/>
</dbReference>
<reference evidence="7" key="2">
    <citation type="journal article" date="2018" name="BMC Genomics">
        <title>A manually annotated Actinidia chinensis var. chinensis (kiwifruit) genome highlights the challenges associated with draft genomes and gene prediction in plants.</title>
        <authorList>
            <person name="Pilkington S.M."/>
            <person name="Crowhurst R."/>
            <person name="Hilario E."/>
            <person name="Nardozza S."/>
            <person name="Fraser L."/>
            <person name="Peng Y."/>
            <person name="Gunaseelan K."/>
            <person name="Simpson R."/>
            <person name="Tahir J."/>
            <person name="Deroles S.C."/>
            <person name="Templeton K."/>
            <person name="Luo Z."/>
            <person name="Davy M."/>
            <person name="Cheng C."/>
            <person name="McNeilage M."/>
            <person name="Scaglione D."/>
            <person name="Liu Y."/>
            <person name="Zhang Q."/>
            <person name="Datson P."/>
            <person name="De Silva N."/>
            <person name="Gardiner S.E."/>
            <person name="Bassett H."/>
            <person name="Chagne D."/>
            <person name="McCallum J."/>
            <person name="Dzierzon H."/>
            <person name="Deng C."/>
            <person name="Wang Y.Y."/>
            <person name="Barron L."/>
            <person name="Manako K."/>
            <person name="Bowen J."/>
            <person name="Foster T.M."/>
            <person name="Erridge Z.A."/>
            <person name="Tiffin H."/>
            <person name="Waite C.N."/>
            <person name="Davies K.M."/>
            <person name="Grierson E.P."/>
            <person name="Laing W.A."/>
            <person name="Kirk R."/>
            <person name="Chen X."/>
            <person name="Wood M."/>
            <person name="Montefiori M."/>
            <person name="Brummell D.A."/>
            <person name="Schwinn K.E."/>
            <person name="Catanach A."/>
            <person name="Fullerton C."/>
            <person name="Li D."/>
            <person name="Meiyalaghan S."/>
            <person name="Nieuwenhuizen N."/>
            <person name="Read N."/>
            <person name="Prakash R."/>
            <person name="Hunter D."/>
            <person name="Zhang H."/>
            <person name="McKenzie M."/>
            <person name="Knabel M."/>
            <person name="Harris A."/>
            <person name="Allan A.C."/>
            <person name="Gleave A."/>
            <person name="Chen A."/>
            <person name="Janssen B.J."/>
            <person name="Plunkett B."/>
            <person name="Ampomah-Dwamena C."/>
            <person name="Voogd C."/>
            <person name="Leif D."/>
            <person name="Lafferty D."/>
            <person name="Souleyre E.J.F."/>
            <person name="Varkonyi-Gasic E."/>
            <person name="Gambi F."/>
            <person name="Hanley J."/>
            <person name="Yao J.L."/>
            <person name="Cheung J."/>
            <person name="David K.M."/>
            <person name="Warren B."/>
            <person name="Marsh K."/>
            <person name="Snowden K.C."/>
            <person name="Lin-Wang K."/>
            <person name="Brian L."/>
            <person name="Martinez-Sanchez M."/>
            <person name="Wang M."/>
            <person name="Ileperuma N."/>
            <person name="Macnee N."/>
            <person name="Campin R."/>
            <person name="McAtee P."/>
            <person name="Drummond R.S.M."/>
            <person name="Espley R.V."/>
            <person name="Ireland H.S."/>
            <person name="Wu R."/>
            <person name="Atkinson R.G."/>
            <person name="Karunairetnam S."/>
            <person name="Bulley S."/>
            <person name="Chunkath S."/>
            <person name="Hanley Z."/>
            <person name="Storey R."/>
            <person name="Thrimawithana A.H."/>
            <person name="Thomson S."/>
            <person name="David C."/>
            <person name="Testolin R."/>
            <person name="Huang H."/>
            <person name="Hellens R.P."/>
            <person name="Schaffer R.J."/>
        </authorList>
    </citation>
    <scope>NUCLEOTIDE SEQUENCE [LARGE SCALE GENOMIC DNA]</scope>
    <source>
        <strain evidence="7">cv. Red5</strain>
    </source>
</reference>
<dbReference type="OrthoDB" id="6283463at2759"/>
<feature type="compositionally biased region" description="Pro residues" evidence="4">
    <location>
        <begin position="55"/>
        <end position="87"/>
    </location>
</feature>
<accession>A0A2R6PHA4</accession>
<dbReference type="InParanoid" id="A0A2R6PHA4"/>
<sequence>MEQSESSGVVTTEPDFPRRKLDFAVMCRATATAILPEHPQARLQSKLLALAQSQAPPPPFPPQSPPPQPSPKQPVRPVKPQPQPIMPQSPKSRQRSDSEVKEGTPKKQKSCNCRYSQCLKLYCECFSRRIYCDGCNCTNCHNNVEHDATRQEAVGATLERNPNAFKLKILNSPHGLQDGKANILCSENCKCMDCKNFEGSEERTALVHVDRDNYISYLQQPANAAINEAIGTSHLGALPASKMGSSFSAQWLVINLLGWHNFHRKTISELLSHLLCYHPLFLVLLQQHRVDLPNLSYKSPLADVLRPQDVKELCSLLVIVSAEATKALADKNGKIDKQVGDQLKSSIVSSAPDKYCQMEDNMQKSIPEDRLSVNQVGRADDSGSDESDAQTRRPLPPATLALMCDEHDVMLVEPGSPTAAANSNGTATCKSSQGQIITEHYAEQERIVLTKFWDFLNQTVTCGSIKVFALLEAPAVH</sequence>
<protein>
    <submittedName>
        <fullName evidence="6">Protein tesmin/TSO1-like</fullName>
    </submittedName>
</protein>
<keyword evidence="7" id="KW-1185">Reference proteome</keyword>
<dbReference type="OMA" id="SENCRCI"/>
<feature type="region of interest" description="Disordered" evidence="4">
    <location>
        <begin position="366"/>
        <end position="393"/>
    </location>
</feature>
<evidence type="ECO:0000256" key="3">
    <source>
        <dbReference type="ARBA" id="ARBA00023242"/>
    </source>
</evidence>
<evidence type="ECO:0000256" key="4">
    <source>
        <dbReference type="SAM" id="MobiDB-lite"/>
    </source>
</evidence>
<dbReference type="Proteomes" id="UP000241394">
    <property type="component" value="Chromosome LG25"/>
</dbReference>
<feature type="compositionally biased region" description="Polar residues" evidence="4">
    <location>
        <begin position="1"/>
        <end position="10"/>
    </location>
</feature>
<reference evidence="6 7" key="1">
    <citation type="submission" date="2017-07" db="EMBL/GenBank/DDBJ databases">
        <title>An improved, manually edited Actinidia chinensis var. chinensis (kiwifruit) genome highlights the challenges associated with draft genomes and gene prediction in plants.</title>
        <authorList>
            <person name="Pilkington S."/>
            <person name="Crowhurst R."/>
            <person name="Hilario E."/>
            <person name="Nardozza S."/>
            <person name="Fraser L."/>
            <person name="Peng Y."/>
            <person name="Gunaseelan K."/>
            <person name="Simpson R."/>
            <person name="Tahir J."/>
            <person name="Deroles S."/>
            <person name="Templeton K."/>
            <person name="Luo Z."/>
            <person name="Davy M."/>
            <person name="Cheng C."/>
            <person name="Mcneilage M."/>
            <person name="Scaglione D."/>
            <person name="Liu Y."/>
            <person name="Zhang Q."/>
            <person name="Datson P."/>
            <person name="De Silva N."/>
            <person name="Gardiner S."/>
            <person name="Bassett H."/>
            <person name="Chagne D."/>
            <person name="Mccallum J."/>
            <person name="Dzierzon H."/>
            <person name="Deng C."/>
            <person name="Wang Y.-Y."/>
            <person name="Barron N."/>
            <person name="Manako K."/>
            <person name="Bowen J."/>
            <person name="Foster T."/>
            <person name="Erridge Z."/>
            <person name="Tiffin H."/>
            <person name="Waite C."/>
            <person name="Davies K."/>
            <person name="Grierson E."/>
            <person name="Laing W."/>
            <person name="Kirk R."/>
            <person name="Chen X."/>
            <person name="Wood M."/>
            <person name="Montefiori M."/>
            <person name="Brummell D."/>
            <person name="Schwinn K."/>
            <person name="Catanach A."/>
            <person name="Fullerton C."/>
            <person name="Li D."/>
            <person name="Meiyalaghan S."/>
            <person name="Nieuwenhuizen N."/>
            <person name="Read N."/>
            <person name="Prakash R."/>
            <person name="Hunter D."/>
            <person name="Zhang H."/>
            <person name="Mckenzie M."/>
            <person name="Knabel M."/>
            <person name="Harris A."/>
            <person name="Allan A."/>
            <person name="Chen A."/>
            <person name="Janssen B."/>
            <person name="Plunkett B."/>
            <person name="Dwamena C."/>
            <person name="Voogd C."/>
            <person name="Leif D."/>
            <person name="Lafferty D."/>
            <person name="Souleyre E."/>
            <person name="Varkonyi-Gasic E."/>
            <person name="Gambi F."/>
            <person name="Hanley J."/>
            <person name="Yao J.-L."/>
            <person name="Cheung J."/>
            <person name="David K."/>
            <person name="Warren B."/>
            <person name="Marsh K."/>
            <person name="Snowden K."/>
            <person name="Lin-Wang K."/>
            <person name="Brian L."/>
            <person name="Martinez-Sanchez M."/>
            <person name="Wang M."/>
            <person name="Ileperuma N."/>
            <person name="Macnee N."/>
            <person name="Campin R."/>
            <person name="Mcatee P."/>
            <person name="Drummond R."/>
            <person name="Espley R."/>
            <person name="Ireland H."/>
            <person name="Wu R."/>
            <person name="Atkinson R."/>
            <person name="Karunairetnam S."/>
            <person name="Bulley S."/>
            <person name="Chunkath S."/>
            <person name="Hanley Z."/>
            <person name="Storey R."/>
            <person name="Thrimawithana A."/>
            <person name="Thomson S."/>
            <person name="David C."/>
            <person name="Testolin R."/>
        </authorList>
    </citation>
    <scope>NUCLEOTIDE SEQUENCE [LARGE SCALE GENOMIC DNA]</scope>
    <source>
        <strain evidence="7">cv. Red5</strain>
        <tissue evidence="6">Young leaf</tissue>
    </source>
</reference>
<feature type="compositionally biased region" description="Basic and acidic residues" evidence="4">
    <location>
        <begin position="94"/>
        <end position="105"/>
    </location>
</feature>
<feature type="region of interest" description="Disordered" evidence="4">
    <location>
        <begin position="1"/>
        <end position="20"/>
    </location>
</feature>
<keyword evidence="3" id="KW-0539">Nucleus</keyword>
<evidence type="ECO:0000256" key="1">
    <source>
        <dbReference type="ARBA" id="ARBA00004123"/>
    </source>
</evidence>
<evidence type="ECO:0000259" key="5">
    <source>
        <dbReference type="PROSITE" id="PS51634"/>
    </source>
</evidence>
<comment type="similarity">
    <text evidence="2">Belongs to the lin-54 family.</text>
</comment>
<name>A0A2R6PHA4_ACTCC</name>
<dbReference type="PANTHER" id="PTHR12446">
    <property type="entry name" value="TESMIN/TSO1-RELATED"/>
    <property type="match status" value="1"/>
</dbReference>
<dbReference type="InterPro" id="IPR005172">
    <property type="entry name" value="CRC"/>
</dbReference>
<evidence type="ECO:0000313" key="7">
    <source>
        <dbReference type="Proteomes" id="UP000241394"/>
    </source>
</evidence>
<feature type="domain" description="CRC" evidence="5">
    <location>
        <begin position="107"/>
        <end position="199"/>
    </location>
</feature>
<comment type="subcellular location">
    <subcellularLocation>
        <location evidence="1">Nucleus</location>
    </subcellularLocation>
</comment>
<feature type="region of interest" description="Disordered" evidence="4">
    <location>
        <begin position="45"/>
        <end position="109"/>
    </location>
</feature>
<proteinExistence type="inferred from homology"/>
<dbReference type="InterPro" id="IPR028307">
    <property type="entry name" value="Lin-54_fam"/>
</dbReference>
<dbReference type="STRING" id="1590841.A0A2R6PHA4"/>
<evidence type="ECO:0000313" key="6">
    <source>
        <dbReference type="EMBL" id="PSR91255.1"/>
    </source>
</evidence>
<feature type="compositionally biased region" description="Low complexity" evidence="4">
    <location>
        <begin position="45"/>
        <end position="54"/>
    </location>
</feature>